<feature type="coiled-coil region" evidence="1">
    <location>
        <begin position="7"/>
        <end position="46"/>
    </location>
</feature>
<reference evidence="2 3" key="1">
    <citation type="journal article" date="2019" name="Int. J. Syst. Evol. Microbiol.">
        <title>The Global Catalogue of Microorganisms (GCM) 10K type strain sequencing project: providing services to taxonomists for standard genome sequencing and annotation.</title>
        <authorList>
            <consortium name="The Broad Institute Genomics Platform"/>
            <consortium name="The Broad Institute Genome Sequencing Center for Infectious Disease"/>
            <person name="Wu L."/>
            <person name="Ma J."/>
        </authorList>
    </citation>
    <scope>NUCLEOTIDE SEQUENCE [LARGE SCALE GENOMIC DNA]</scope>
    <source>
        <strain evidence="2 3">JCM 16022</strain>
    </source>
</reference>
<sequence>MTTEERIARLEGQIEELRTRQGELHQQLAQAQLDQWQGRVEDLEVQMHLAAMEANDRAAALMQQVRSRWADVRRQVEGATSTATSVGGSLREGLEKAVRDLRQALLESRNKLAS</sequence>
<dbReference type="EMBL" id="BAAAQR010000011">
    <property type="protein sequence ID" value="GAA2151714.1"/>
    <property type="molecule type" value="Genomic_DNA"/>
</dbReference>
<proteinExistence type="predicted"/>
<evidence type="ECO:0000256" key="1">
    <source>
        <dbReference type="SAM" id="Coils"/>
    </source>
</evidence>
<gene>
    <name evidence="2" type="ORF">GCM10009844_34250</name>
</gene>
<comment type="caution">
    <text evidence="2">The sequence shown here is derived from an EMBL/GenBank/DDBJ whole genome shotgun (WGS) entry which is preliminary data.</text>
</comment>
<dbReference type="Proteomes" id="UP001501771">
    <property type="component" value="Unassembled WGS sequence"/>
</dbReference>
<dbReference type="RefSeq" id="WP_344155007.1">
    <property type="nucleotide sequence ID" value="NZ_BAAAQR010000011.1"/>
</dbReference>
<name>A0ABN3A133_9ACTN</name>
<organism evidence="2 3">
    <name type="scientific">Nocardioides koreensis</name>
    <dbReference type="NCBI Taxonomy" id="433651"/>
    <lineage>
        <taxon>Bacteria</taxon>
        <taxon>Bacillati</taxon>
        <taxon>Actinomycetota</taxon>
        <taxon>Actinomycetes</taxon>
        <taxon>Propionibacteriales</taxon>
        <taxon>Nocardioidaceae</taxon>
        <taxon>Nocardioides</taxon>
    </lineage>
</organism>
<evidence type="ECO:0000313" key="2">
    <source>
        <dbReference type="EMBL" id="GAA2151714.1"/>
    </source>
</evidence>
<accession>A0ABN3A133</accession>
<protein>
    <submittedName>
        <fullName evidence="2">Uncharacterized protein</fullName>
    </submittedName>
</protein>
<keyword evidence="3" id="KW-1185">Reference proteome</keyword>
<keyword evidence="1" id="KW-0175">Coiled coil</keyword>
<evidence type="ECO:0000313" key="3">
    <source>
        <dbReference type="Proteomes" id="UP001501771"/>
    </source>
</evidence>